<feature type="domain" description="Aromatic amino acid beta-eliminating lyase/threonine aldolase" evidence="4">
    <location>
        <begin position="43"/>
        <end position="292"/>
    </location>
</feature>
<keyword evidence="8" id="KW-1185">Reference proteome</keyword>
<dbReference type="EMBL" id="CP128400">
    <property type="protein sequence ID" value="WJW68764.1"/>
    <property type="molecule type" value="Genomic_DNA"/>
</dbReference>
<evidence type="ECO:0000313" key="6">
    <source>
        <dbReference type="EMBL" id="WJW68764.1"/>
    </source>
</evidence>
<keyword evidence="3" id="KW-0663">Pyridoxal phosphate</keyword>
<evidence type="ECO:0000313" key="8">
    <source>
        <dbReference type="Proteomes" id="UP001431572"/>
    </source>
</evidence>
<dbReference type="Gene3D" id="3.90.1150.10">
    <property type="entry name" value="Aspartate Aminotransferase, domain 1"/>
    <property type="match status" value="1"/>
</dbReference>
<organism evidence="5 7">
    <name type="scientific">Candidatus Chlorohelix allophototropha</name>
    <dbReference type="NCBI Taxonomy" id="3003348"/>
    <lineage>
        <taxon>Bacteria</taxon>
        <taxon>Bacillati</taxon>
        <taxon>Chloroflexota</taxon>
        <taxon>Chloroflexia</taxon>
        <taxon>Candidatus Chloroheliales</taxon>
        <taxon>Candidatus Chloroheliaceae</taxon>
        <taxon>Candidatus Chlorohelix</taxon>
    </lineage>
</organism>
<dbReference type="AlphaFoldDB" id="A0A8T7MA89"/>
<dbReference type="InterPro" id="IPR001597">
    <property type="entry name" value="ArAA_b-elim_lyase/Thr_aldolase"/>
</dbReference>
<comment type="cofactor">
    <cofactor evidence="1">
        <name>pyridoxal 5'-phosphate</name>
        <dbReference type="ChEBI" id="CHEBI:597326"/>
    </cofactor>
</comment>
<evidence type="ECO:0000259" key="4">
    <source>
        <dbReference type="Pfam" id="PF01212"/>
    </source>
</evidence>
<proteinExistence type="inferred from homology"/>
<evidence type="ECO:0000256" key="2">
    <source>
        <dbReference type="ARBA" id="ARBA00006966"/>
    </source>
</evidence>
<name>A0A8T7MA89_9CHLR</name>
<keyword evidence="6" id="KW-0456">Lyase</keyword>
<dbReference type="GO" id="GO:0006545">
    <property type="term" value="P:glycine biosynthetic process"/>
    <property type="evidence" value="ECO:0007669"/>
    <property type="project" value="TreeGrafter"/>
</dbReference>
<gene>
    <name evidence="5" type="ORF">HXX08_23480</name>
    <name evidence="6" type="ORF">OZ401_004381</name>
</gene>
<reference evidence="6" key="2">
    <citation type="journal article" date="2024" name="Nature">
        <title>Anoxygenic phototroph of the Chloroflexota uses a type I reaction centre.</title>
        <authorList>
            <person name="Tsuji J.M."/>
            <person name="Shaw N.A."/>
            <person name="Nagashima S."/>
            <person name="Venkiteswaran J.J."/>
            <person name="Schiff S.L."/>
            <person name="Watanabe T."/>
            <person name="Fukui M."/>
            <person name="Hanada S."/>
            <person name="Tank M."/>
            <person name="Neufeld J.D."/>
        </authorList>
    </citation>
    <scope>NUCLEOTIDE SEQUENCE</scope>
    <source>
        <strain evidence="6">L227-S17</strain>
    </source>
</reference>
<dbReference type="GO" id="GO:0006567">
    <property type="term" value="P:L-threonine catabolic process"/>
    <property type="evidence" value="ECO:0007669"/>
    <property type="project" value="TreeGrafter"/>
</dbReference>
<dbReference type="PANTHER" id="PTHR48097:SF9">
    <property type="entry name" value="L-THREONINE ALDOLASE"/>
    <property type="match status" value="1"/>
</dbReference>
<dbReference type="SUPFAM" id="SSF53383">
    <property type="entry name" value="PLP-dependent transferases"/>
    <property type="match status" value="1"/>
</dbReference>
<dbReference type="Proteomes" id="UP000521676">
    <property type="component" value="Unassembled WGS sequence"/>
</dbReference>
<dbReference type="Proteomes" id="UP001431572">
    <property type="component" value="Chromosome 2"/>
</dbReference>
<dbReference type="InterPro" id="IPR015424">
    <property type="entry name" value="PyrdxlP-dep_Trfase"/>
</dbReference>
<accession>A0A8T7MA89</accession>
<dbReference type="GO" id="GO:0005829">
    <property type="term" value="C:cytosol"/>
    <property type="evidence" value="ECO:0007669"/>
    <property type="project" value="TreeGrafter"/>
</dbReference>
<dbReference type="Gene3D" id="3.40.640.10">
    <property type="entry name" value="Type I PLP-dependent aspartate aminotransferase-like (Major domain)"/>
    <property type="match status" value="1"/>
</dbReference>
<evidence type="ECO:0000256" key="1">
    <source>
        <dbReference type="ARBA" id="ARBA00001933"/>
    </source>
</evidence>
<dbReference type="RefSeq" id="WP_341470668.1">
    <property type="nucleotide sequence ID" value="NZ_CP128400.1"/>
</dbReference>
<reference evidence="5 7" key="1">
    <citation type="submission" date="2020-06" db="EMBL/GenBank/DDBJ databases">
        <title>Anoxygenic phototrophic Chloroflexota member uses a Type I reaction center.</title>
        <authorList>
            <person name="Tsuji J.M."/>
            <person name="Shaw N.A."/>
            <person name="Nagashima S."/>
            <person name="Venkiteswaran J."/>
            <person name="Schiff S.L."/>
            <person name="Hanada S."/>
            <person name="Tank M."/>
            <person name="Neufeld J.D."/>
        </authorList>
    </citation>
    <scope>NUCLEOTIDE SEQUENCE [LARGE SCALE GENOMIC DNA]</scope>
    <source>
        <strain evidence="5">L227-S17</strain>
    </source>
</reference>
<dbReference type="PANTHER" id="PTHR48097">
    <property type="entry name" value="L-THREONINE ALDOLASE-RELATED"/>
    <property type="match status" value="1"/>
</dbReference>
<evidence type="ECO:0000313" key="5">
    <source>
        <dbReference type="EMBL" id="NWJ48832.1"/>
    </source>
</evidence>
<evidence type="ECO:0000313" key="7">
    <source>
        <dbReference type="Proteomes" id="UP000521676"/>
    </source>
</evidence>
<dbReference type="GO" id="GO:0008732">
    <property type="term" value="F:L-allo-threonine aldolase activity"/>
    <property type="evidence" value="ECO:0007669"/>
    <property type="project" value="TreeGrafter"/>
</dbReference>
<dbReference type="InterPro" id="IPR015421">
    <property type="entry name" value="PyrdxlP-dep_Trfase_major"/>
</dbReference>
<sequence>MNTPKARELRAQCTRYLTGHKPLNQREWLLRLAESPYATLRPDMYNDGPAMEILEKEVAELLGKPAAIFLPKGVTAQLAALKVWTQRSRINTVAVHPKSHIDSNELNAIERYMGISLLRVGTDYQPYTLPDLEKLNEPIGAIVVELPLRNAGYKLPTWDELTAISGWAHERQIPLHFDGARLWESAYYYGRTCAEISALADSVYVSFYKGLGGMAGCVLAGAPDFIAEAKVWRTRLGGNIWTVFPFVLSALEGLHHHLPRMAEYCGRAREIAALLSQIAGLRIAPEPPHTNAFQLFLPAPLSALETAVLQLAETERTWLFGFFLESAIPGYTVTEFTVGEATLEWSDAEIVASVTRLLELAKMR</sequence>
<dbReference type="InterPro" id="IPR015422">
    <property type="entry name" value="PyrdxlP-dep_Trfase_small"/>
</dbReference>
<dbReference type="Pfam" id="PF01212">
    <property type="entry name" value="Beta_elim_lyase"/>
    <property type="match status" value="1"/>
</dbReference>
<comment type="similarity">
    <text evidence="2">Belongs to the threonine aldolase family.</text>
</comment>
<protein>
    <submittedName>
        <fullName evidence="6">Beta-eliminating lyase-related protein</fullName>
    </submittedName>
    <submittedName>
        <fullName evidence="5">Threonine aldolase</fullName>
    </submittedName>
</protein>
<evidence type="ECO:0000256" key="3">
    <source>
        <dbReference type="ARBA" id="ARBA00022898"/>
    </source>
</evidence>
<dbReference type="EMBL" id="JACATZ010000003">
    <property type="protein sequence ID" value="NWJ48832.1"/>
    <property type="molecule type" value="Genomic_DNA"/>
</dbReference>